<evidence type="ECO:0000256" key="1">
    <source>
        <dbReference type="ARBA" id="ARBA00022737"/>
    </source>
</evidence>
<feature type="repeat" description="ANK" evidence="3">
    <location>
        <begin position="127"/>
        <end position="159"/>
    </location>
</feature>
<evidence type="ECO:0000256" key="2">
    <source>
        <dbReference type="ARBA" id="ARBA00023043"/>
    </source>
</evidence>
<dbReference type="SMART" id="SM00248">
    <property type="entry name" value="ANK"/>
    <property type="match status" value="4"/>
</dbReference>
<comment type="caution">
    <text evidence="4">The sequence shown here is derived from an EMBL/GenBank/DDBJ whole genome shotgun (WGS) entry which is preliminary data.</text>
</comment>
<reference evidence="4 5" key="1">
    <citation type="submission" date="2017-03" db="EMBL/GenBank/DDBJ databases">
        <title>Genomes of endolithic fungi from Antarctica.</title>
        <authorList>
            <person name="Coleine C."/>
            <person name="Masonjones S."/>
            <person name="Stajich J.E."/>
        </authorList>
    </citation>
    <scope>NUCLEOTIDE SEQUENCE [LARGE SCALE GENOMIC DNA]</scope>
    <source>
        <strain evidence="4 5">CCFEE 5311</strain>
    </source>
</reference>
<protein>
    <submittedName>
        <fullName evidence="4">Uncharacterized protein</fullName>
    </submittedName>
</protein>
<organism evidence="4 5">
    <name type="scientific">Friedmanniomyces endolithicus</name>
    <dbReference type="NCBI Taxonomy" id="329885"/>
    <lineage>
        <taxon>Eukaryota</taxon>
        <taxon>Fungi</taxon>
        <taxon>Dikarya</taxon>
        <taxon>Ascomycota</taxon>
        <taxon>Pezizomycotina</taxon>
        <taxon>Dothideomycetes</taxon>
        <taxon>Dothideomycetidae</taxon>
        <taxon>Mycosphaerellales</taxon>
        <taxon>Teratosphaeriaceae</taxon>
        <taxon>Friedmanniomyces</taxon>
    </lineage>
</organism>
<dbReference type="PROSITE" id="PS50088">
    <property type="entry name" value="ANK_REPEAT"/>
    <property type="match status" value="2"/>
</dbReference>
<dbReference type="OrthoDB" id="1722345at2759"/>
<proteinExistence type="predicted"/>
<keyword evidence="2 3" id="KW-0040">ANK repeat</keyword>
<dbReference type="InterPro" id="IPR002110">
    <property type="entry name" value="Ankyrin_rpt"/>
</dbReference>
<feature type="repeat" description="ANK" evidence="3">
    <location>
        <begin position="203"/>
        <end position="235"/>
    </location>
</feature>
<keyword evidence="1" id="KW-0677">Repeat</keyword>
<dbReference type="PROSITE" id="PS50297">
    <property type="entry name" value="ANK_REP_REGION"/>
    <property type="match status" value="2"/>
</dbReference>
<sequence length="265" mass="29212">MRPSVETIAHGDEGPILSALAQIRKRPAEQRDDDIGFAIEKAIEYKQLRSLSVLIDGGIRVTLRQMHHAVTSGDIPLVQRFLDELPESINTQSPETGNTALTLAVSHQELVVWLLLHGADPNLQDGWSETPLSRAVEHGAVEVVDILLRAGADVKLGAPVYQALLIEDESQRLSTMERLLALGAAVNKYVGEGSWLWDWIGFERGTALHHACKRRNLDAVKFLLAHGADPSLKEKLFSDDLEHSTALDEATRRNFLEIVAVLQSA</sequence>
<name>A0A4U0TWZ3_9PEZI</name>
<evidence type="ECO:0000313" key="5">
    <source>
        <dbReference type="Proteomes" id="UP000310066"/>
    </source>
</evidence>
<dbReference type="InterPro" id="IPR036770">
    <property type="entry name" value="Ankyrin_rpt-contain_sf"/>
</dbReference>
<dbReference type="Proteomes" id="UP000310066">
    <property type="component" value="Unassembled WGS sequence"/>
</dbReference>
<dbReference type="PANTHER" id="PTHR24171">
    <property type="entry name" value="ANKYRIN REPEAT DOMAIN-CONTAINING PROTEIN 39-RELATED"/>
    <property type="match status" value="1"/>
</dbReference>
<dbReference type="AlphaFoldDB" id="A0A4U0TWZ3"/>
<dbReference type="SUPFAM" id="SSF48403">
    <property type="entry name" value="Ankyrin repeat"/>
    <property type="match status" value="1"/>
</dbReference>
<dbReference type="EMBL" id="NAJP01000138">
    <property type="protein sequence ID" value="TKA26542.1"/>
    <property type="molecule type" value="Genomic_DNA"/>
</dbReference>
<evidence type="ECO:0000313" key="4">
    <source>
        <dbReference type="EMBL" id="TKA26542.1"/>
    </source>
</evidence>
<dbReference type="Pfam" id="PF12796">
    <property type="entry name" value="Ank_2"/>
    <property type="match status" value="2"/>
</dbReference>
<accession>A0A4U0TWZ3</accession>
<dbReference type="Gene3D" id="1.25.40.20">
    <property type="entry name" value="Ankyrin repeat-containing domain"/>
    <property type="match status" value="2"/>
</dbReference>
<gene>
    <name evidence="4" type="ORF">B0A54_17528</name>
</gene>
<dbReference type="STRING" id="329885.A0A4U0TWZ3"/>
<evidence type="ECO:0000256" key="3">
    <source>
        <dbReference type="PROSITE-ProRule" id="PRU00023"/>
    </source>
</evidence>